<evidence type="ECO:0000313" key="3">
    <source>
        <dbReference type="Proteomes" id="UP001327560"/>
    </source>
</evidence>
<reference evidence="2 3" key="1">
    <citation type="submission" date="2023-10" db="EMBL/GenBank/DDBJ databases">
        <title>Chromosome-scale genome assembly provides insights into flower coloration mechanisms of Canna indica.</title>
        <authorList>
            <person name="Li C."/>
        </authorList>
    </citation>
    <scope>NUCLEOTIDE SEQUENCE [LARGE SCALE GENOMIC DNA]</scope>
    <source>
        <tissue evidence="2">Flower</tissue>
    </source>
</reference>
<dbReference type="SUPFAM" id="SSF51011">
    <property type="entry name" value="Glycosyl hydrolase domain"/>
    <property type="match status" value="1"/>
</dbReference>
<dbReference type="Pfam" id="PF11852">
    <property type="entry name" value="Pullul_strch_C"/>
    <property type="match status" value="1"/>
</dbReference>
<evidence type="ECO:0000313" key="2">
    <source>
        <dbReference type="EMBL" id="WOL05805.1"/>
    </source>
</evidence>
<dbReference type="InterPro" id="IPR013780">
    <property type="entry name" value="Glyco_hydro_b"/>
</dbReference>
<feature type="domain" description="Alpha-1,6-glucosidases pullulanase-type C-terminal" evidence="1">
    <location>
        <begin position="1"/>
        <end position="84"/>
    </location>
</feature>
<name>A0AAQ3QEU9_9LILI</name>
<evidence type="ECO:0000259" key="1">
    <source>
        <dbReference type="Pfam" id="PF11852"/>
    </source>
</evidence>
<keyword evidence="3" id="KW-1185">Reference proteome</keyword>
<protein>
    <submittedName>
        <fullName evidence="2">Pullulanase 1, chloroplastic-like</fullName>
    </submittedName>
</protein>
<dbReference type="Proteomes" id="UP001327560">
    <property type="component" value="Chromosome 4"/>
</dbReference>
<gene>
    <name evidence="2" type="ORF">Cni_G14536</name>
</gene>
<accession>A0AAQ3QEU9</accession>
<dbReference type="InterPro" id="IPR024561">
    <property type="entry name" value="Pullul_strch_C"/>
</dbReference>
<dbReference type="AlphaFoldDB" id="A0AAQ3QEU9"/>
<sequence>MSIEDGVDGNTGMAQVDPNYSFIVVIFNVCPTEVSLEIPSLKSRKLQLHPVQLNSADDLVKQSSNEPSSGSFTIPRRTTSVFVEVRCCT</sequence>
<dbReference type="Gene3D" id="2.60.40.1180">
    <property type="entry name" value="Golgi alpha-mannosidase II"/>
    <property type="match status" value="1"/>
</dbReference>
<organism evidence="2 3">
    <name type="scientific">Canna indica</name>
    <name type="common">Indian-shot</name>
    <dbReference type="NCBI Taxonomy" id="4628"/>
    <lineage>
        <taxon>Eukaryota</taxon>
        <taxon>Viridiplantae</taxon>
        <taxon>Streptophyta</taxon>
        <taxon>Embryophyta</taxon>
        <taxon>Tracheophyta</taxon>
        <taxon>Spermatophyta</taxon>
        <taxon>Magnoliopsida</taxon>
        <taxon>Liliopsida</taxon>
        <taxon>Zingiberales</taxon>
        <taxon>Cannaceae</taxon>
        <taxon>Canna</taxon>
    </lineage>
</organism>
<proteinExistence type="predicted"/>
<dbReference type="EMBL" id="CP136893">
    <property type="protein sequence ID" value="WOL05805.1"/>
    <property type="molecule type" value="Genomic_DNA"/>
</dbReference>